<evidence type="ECO:0000256" key="1">
    <source>
        <dbReference type="ARBA" id="ARBA00009995"/>
    </source>
</evidence>
<dbReference type="EMBL" id="CAKOGL010000009">
    <property type="protein sequence ID" value="CAH2090413.1"/>
    <property type="molecule type" value="Genomic_DNA"/>
</dbReference>
<dbReference type="FunFam" id="3.40.50.2000:FF:000050">
    <property type="entry name" value="UDP-glucuronosyltransferase"/>
    <property type="match status" value="1"/>
</dbReference>
<accession>A0AAU9TUI1</accession>
<protein>
    <recommendedName>
        <fullName evidence="7">UDP-glucuronosyltransferase</fullName>
    </recommendedName>
</protein>
<dbReference type="PANTHER" id="PTHR48043">
    <property type="entry name" value="EG:EG0003.4 PROTEIN-RELATED"/>
    <property type="match status" value="1"/>
</dbReference>
<dbReference type="Gene3D" id="3.40.50.2000">
    <property type="entry name" value="Glycogen Phosphorylase B"/>
    <property type="match status" value="2"/>
</dbReference>
<dbReference type="InterPro" id="IPR050271">
    <property type="entry name" value="UDP-glycosyltransferase"/>
</dbReference>
<proteinExistence type="inferred from homology"/>
<dbReference type="CDD" id="cd03784">
    <property type="entry name" value="GT1_Gtf-like"/>
    <property type="match status" value="1"/>
</dbReference>
<keyword evidence="4" id="KW-0472">Membrane</keyword>
<dbReference type="Proteomes" id="UP001153954">
    <property type="component" value="Unassembled WGS sequence"/>
</dbReference>
<evidence type="ECO:0000256" key="2">
    <source>
        <dbReference type="ARBA" id="ARBA00022676"/>
    </source>
</evidence>
<evidence type="ECO:0008006" key="7">
    <source>
        <dbReference type="Google" id="ProtNLM"/>
    </source>
</evidence>
<gene>
    <name evidence="5" type="ORF">EEDITHA_LOCUS6374</name>
</gene>
<feature type="transmembrane region" description="Helical" evidence="4">
    <location>
        <begin position="7"/>
        <end position="33"/>
    </location>
</feature>
<feature type="transmembrane region" description="Helical" evidence="4">
    <location>
        <begin position="468"/>
        <end position="495"/>
    </location>
</feature>
<reference evidence="5" key="1">
    <citation type="submission" date="2022-03" db="EMBL/GenBank/DDBJ databases">
        <authorList>
            <person name="Tunstrom K."/>
        </authorList>
    </citation>
    <scope>NUCLEOTIDE SEQUENCE</scope>
</reference>
<evidence type="ECO:0000256" key="3">
    <source>
        <dbReference type="ARBA" id="ARBA00022679"/>
    </source>
</evidence>
<evidence type="ECO:0000256" key="4">
    <source>
        <dbReference type="SAM" id="Phobius"/>
    </source>
</evidence>
<sequence>MIFKLKIIAFIAISNSLTEVLTLNILAIFPLAVKSHFFVFAPYLNELANRGHNVTVISFYPQIKSSANYHDIDLSENLMPIEVNHPVSKSLFTVFLSLTIVHAIVGPFTCRILMEDENVQKLRETQVKFDLAIVEQFNSDCGLALAHVLKTPVIGMTSHTPMPWHYSRFGIPYNPSYIPFDFLEGGTHTTLFQRIRRIILYNYVNFVNHYITQVLEQNVVDEFFNDIPPLSELAQNIKLVLIYQHFMLSGSAILPPNIIEVGGYHVAKPNPLPDDLQRFIDESEHGVIYISFGSLLKPSTIPLEILKEIISALSELPQRVIWKWNKKSLPGNPKNIYLSKWLPQNDILTHPKVLVFYSHCGLLGTTEAIYNGVPVLGMPIYGDQPTNAAAIEQSGLGVQLNFDLLTKDYLLEKLKTVLDPKFRERVKLLSKAWHDRPIKAMDSAVFWTEFAARHHNLTFRSPTINVPLYQYFCLDVLFVLFLLFVGIIIGLKYLFSFLVKGIRNKYSKNLSISEKNVKVD</sequence>
<keyword evidence="2" id="KW-0328">Glycosyltransferase</keyword>
<dbReference type="PANTHER" id="PTHR48043:SF114">
    <property type="entry name" value="IP04436P-RELATED"/>
    <property type="match status" value="1"/>
</dbReference>
<evidence type="ECO:0000313" key="5">
    <source>
        <dbReference type="EMBL" id="CAH2090413.1"/>
    </source>
</evidence>
<name>A0AAU9TUI1_EUPED</name>
<organism evidence="5 6">
    <name type="scientific">Euphydryas editha</name>
    <name type="common">Edith's checkerspot</name>
    <dbReference type="NCBI Taxonomy" id="104508"/>
    <lineage>
        <taxon>Eukaryota</taxon>
        <taxon>Metazoa</taxon>
        <taxon>Ecdysozoa</taxon>
        <taxon>Arthropoda</taxon>
        <taxon>Hexapoda</taxon>
        <taxon>Insecta</taxon>
        <taxon>Pterygota</taxon>
        <taxon>Neoptera</taxon>
        <taxon>Endopterygota</taxon>
        <taxon>Lepidoptera</taxon>
        <taxon>Glossata</taxon>
        <taxon>Ditrysia</taxon>
        <taxon>Papilionoidea</taxon>
        <taxon>Nymphalidae</taxon>
        <taxon>Nymphalinae</taxon>
        <taxon>Euphydryas</taxon>
    </lineage>
</organism>
<dbReference type="SUPFAM" id="SSF53756">
    <property type="entry name" value="UDP-Glycosyltransferase/glycogen phosphorylase"/>
    <property type="match status" value="1"/>
</dbReference>
<keyword evidence="6" id="KW-1185">Reference proteome</keyword>
<keyword evidence="4" id="KW-0812">Transmembrane</keyword>
<dbReference type="Pfam" id="PF00201">
    <property type="entry name" value="UDPGT"/>
    <property type="match status" value="1"/>
</dbReference>
<dbReference type="AlphaFoldDB" id="A0AAU9TUI1"/>
<keyword evidence="3" id="KW-0808">Transferase</keyword>
<dbReference type="InterPro" id="IPR002213">
    <property type="entry name" value="UDP_glucos_trans"/>
</dbReference>
<evidence type="ECO:0000313" key="6">
    <source>
        <dbReference type="Proteomes" id="UP001153954"/>
    </source>
</evidence>
<dbReference type="GO" id="GO:0008194">
    <property type="term" value="F:UDP-glycosyltransferase activity"/>
    <property type="evidence" value="ECO:0007669"/>
    <property type="project" value="InterPro"/>
</dbReference>
<keyword evidence="4" id="KW-1133">Transmembrane helix</keyword>
<comment type="caution">
    <text evidence="5">The sequence shown here is derived from an EMBL/GenBank/DDBJ whole genome shotgun (WGS) entry which is preliminary data.</text>
</comment>
<comment type="similarity">
    <text evidence="1">Belongs to the UDP-glycosyltransferase family.</text>
</comment>